<dbReference type="CDD" id="cd00093">
    <property type="entry name" value="HTH_XRE"/>
    <property type="match status" value="1"/>
</dbReference>
<organism evidence="2 3">
    <name type="scientific">Tamaricihabitans halophyticus</name>
    <dbReference type="NCBI Taxonomy" id="1262583"/>
    <lineage>
        <taxon>Bacteria</taxon>
        <taxon>Bacillati</taxon>
        <taxon>Actinomycetota</taxon>
        <taxon>Actinomycetes</taxon>
        <taxon>Pseudonocardiales</taxon>
        <taxon>Pseudonocardiaceae</taxon>
        <taxon>Tamaricihabitans</taxon>
    </lineage>
</organism>
<dbReference type="Proteomes" id="UP000294911">
    <property type="component" value="Unassembled WGS sequence"/>
</dbReference>
<feature type="domain" description="HTH cro/C1-type" evidence="1">
    <location>
        <begin position="32"/>
        <end position="87"/>
    </location>
</feature>
<dbReference type="SUPFAM" id="SSF47413">
    <property type="entry name" value="lambda repressor-like DNA-binding domains"/>
    <property type="match status" value="1"/>
</dbReference>
<evidence type="ECO:0000259" key="1">
    <source>
        <dbReference type="PROSITE" id="PS50943"/>
    </source>
</evidence>
<evidence type="ECO:0000313" key="3">
    <source>
        <dbReference type="Proteomes" id="UP000294911"/>
    </source>
</evidence>
<dbReference type="EMBL" id="SLXQ01000035">
    <property type="protein sequence ID" value="TCP38933.1"/>
    <property type="molecule type" value="Genomic_DNA"/>
</dbReference>
<comment type="caution">
    <text evidence="2">The sequence shown here is derived from an EMBL/GenBank/DDBJ whole genome shotgun (WGS) entry which is preliminary data.</text>
</comment>
<proteinExistence type="predicted"/>
<dbReference type="InterPro" id="IPR043917">
    <property type="entry name" value="DUF5753"/>
</dbReference>
<reference evidence="2 3" key="1">
    <citation type="submission" date="2019-03" db="EMBL/GenBank/DDBJ databases">
        <title>Genomic Encyclopedia of Type Strains, Phase IV (KMG-IV): sequencing the most valuable type-strain genomes for metagenomic binning, comparative biology and taxonomic classification.</title>
        <authorList>
            <person name="Goeker M."/>
        </authorList>
    </citation>
    <scope>NUCLEOTIDE SEQUENCE [LARGE SCALE GENOMIC DNA]</scope>
    <source>
        <strain evidence="2 3">DSM 45765</strain>
    </source>
</reference>
<dbReference type="GO" id="GO:0003677">
    <property type="term" value="F:DNA binding"/>
    <property type="evidence" value="ECO:0007669"/>
    <property type="project" value="InterPro"/>
</dbReference>
<dbReference type="SMART" id="SM00530">
    <property type="entry name" value="HTH_XRE"/>
    <property type="match status" value="1"/>
</dbReference>
<dbReference type="InterPro" id="IPR001387">
    <property type="entry name" value="Cro/C1-type_HTH"/>
</dbReference>
<dbReference type="InterPro" id="IPR010982">
    <property type="entry name" value="Lambda_DNA-bd_dom_sf"/>
</dbReference>
<evidence type="ECO:0000313" key="2">
    <source>
        <dbReference type="EMBL" id="TCP38933.1"/>
    </source>
</evidence>
<dbReference type="Pfam" id="PF19054">
    <property type="entry name" value="DUF5753"/>
    <property type="match status" value="1"/>
</dbReference>
<keyword evidence="3" id="KW-1185">Reference proteome</keyword>
<name>A0A4R2PSL6_9PSEU</name>
<gene>
    <name evidence="2" type="ORF">EV191_1357</name>
</gene>
<protein>
    <submittedName>
        <fullName evidence="2">Helix-turn-helix protein</fullName>
    </submittedName>
</protein>
<dbReference type="Gene3D" id="1.10.260.40">
    <property type="entry name" value="lambda repressor-like DNA-binding domains"/>
    <property type="match status" value="1"/>
</dbReference>
<dbReference type="AlphaFoldDB" id="A0A4R2PSL6"/>
<accession>A0A4R2PSL6</accession>
<dbReference type="Pfam" id="PF13560">
    <property type="entry name" value="HTH_31"/>
    <property type="match status" value="1"/>
</dbReference>
<sequence>MTPPLLTLCPIASGMLEPDKEKRDRKDLATTLRELRKAAGLSGDRLAARVSMSQSKISRIESGRILPTVADVERIIQGLESVPSKTAQDVLSLARAANVDYASWRTAARVGIWRKQAEIKALTESSSTVRHFLPIMPSGLLQTAEYARAALTPVIEGNPARDIDRAVQARLAAQDALNDESRQFRFLRTEQATRLKRAPSPVMADQLRHMCEVSQRSNVDLAILPNSALVGASPLNIFVVYDDRLVIVEVFSGEIALRDYRDVSYHLNVFDYFWQNSLVRKNAIAFLNSIAEEFMS</sequence>
<dbReference type="PROSITE" id="PS50943">
    <property type="entry name" value="HTH_CROC1"/>
    <property type="match status" value="1"/>
</dbReference>